<keyword evidence="3" id="KW-1185">Reference proteome</keyword>
<evidence type="ECO:0000313" key="2">
    <source>
        <dbReference type="EMBL" id="EDM80534.1"/>
    </source>
</evidence>
<dbReference type="STRING" id="391625.PPSIR1_42024"/>
<accession>A6G0Z6</accession>
<feature type="region of interest" description="Disordered" evidence="1">
    <location>
        <begin position="350"/>
        <end position="386"/>
    </location>
</feature>
<evidence type="ECO:0000313" key="3">
    <source>
        <dbReference type="Proteomes" id="UP000005801"/>
    </source>
</evidence>
<proteinExistence type="predicted"/>
<reference evidence="2 3" key="1">
    <citation type="submission" date="2007-06" db="EMBL/GenBank/DDBJ databases">
        <authorList>
            <person name="Shimkets L."/>
            <person name="Ferriera S."/>
            <person name="Johnson J."/>
            <person name="Kravitz S."/>
            <person name="Beeson K."/>
            <person name="Sutton G."/>
            <person name="Rogers Y.-H."/>
            <person name="Friedman R."/>
            <person name="Frazier M."/>
            <person name="Venter J.C."/>
        </authorList>
    </citation>
    <scope>NUCLEOTIDE SEQUENCE [LARGE SCALE GENOMIC DNA]</scope>
    <source>
        <strain evidence="2 3">SIR-1</strain>
    </source>
</reference>
<dbReference type="eggNOG" id="ENOG5032ETA">
    <property type="taxonomic scope" value="Bacteria"/>
</dbReference>
<comment type="caution">
    <text evidence="2">The sequence shown here is derived from an EMBL/GenBank/DDBJ whole genome shotgun (WGS) entry which is preliminary data.</text>
</comment>
<feature type="region of interest" description="Disordered" evidence="1">
    <location>
        <begin position="1"/>
        <end position="27"/>
    </location>
</feature>
<dbReference type="RefSeq" id="WP_006970395.1">
    <property type="nucleotide sequence ID" value="NZ_ABCS01000010.1"/>
</dbReference>
<dbReference type="EMBL" id="ABCS01000010">
    <property type="protein sequence ID" value="EDM80534.1"/>
    <property type="molecule type" value="Genomic_DNA"/>
</dbReference>
<protein>
    <recommendedName>
        <fullName evidence="4">TIGR04552 family protein</fullName>
    </recommendedName>
</protein>
<feature type="compositionally biased region" description="Basic and acidic residues" evidence="1">
    <location>
        <begin position="367"/>
        <end position="386"/>
    </location>
</feature>
<dbReference type="Proteomes" id="UP000005801">
    <property type="component" value="Unassembled WGS sequence"/>
</dbReference>
<sequence>MSEPQSDVSDLDLESGAPTGPSARTSGAFRVSEILRQGHEPLARNPGTKGLTAQDANELRLLLRGESVVDWYRLDFHDEEDSKRLLALNSLDWDNADDRERVETLRREAAEYTRRVLKLHVDEVVAESAPFIELPLMASGKRGTRKQQRNACTLLKVMHILYHLDARELRTRLALSDAALFESVEQSVLEVFDQLRALGAPVLEFQWSRKTQDSLLTKMLVKRETSAARVFDRLRFRLIVHERDDVLPTLKLMLRRLIPFNYVVPGQTVNTLVDTRVLREISPSPLATSEGRAADQNEFSGANFRMLNFIADLPVRVDEKIDPNAEGGRGNVVFVLVEFQLIDAETAKTNEQGEASHAAYKMRQHSRVRERLLRTPSDKDKKKSNG</sequence>
<dbReference type="NCBIfam" id="TIGR04562">
    <property type="entry name" value="TIGR04552 family protein"/>
    <property type="match status" value="1"/>
</dbReference>
<name>A6G0Z6_9BACT</name>
<dbReference type="NCBIfam" id="TIGR04552">
    <property type="entry name" value="TIGR04552 family protein"/>
    <property type="match status" value="1"/>
</dbReference>
<dbReference type="InterPro" id="IPR030824">
    <property type="entry name" value="CHP04562"/>
</dbReference>
<organism evidence="2 3">
    <name type="scientific">Plesiocystis pacifica SIR-1</name>
    <dbReference type="NCBI Taxonomy" id="391625"/>
    <lineage>
        <taxon>Bacteria</taxon>
        <taxon>Pseudomonadati</taxon>
        <taxon>Myxococcota</taxon>
        <taxon>Polyangia</taxon>
        <taxon>Nannocystales</taxon>
        <taxon>Nannocystaceae</taxon>
        <taxon>Plesiocystis</taxon>
    </lineage>
</organism>
<evidence type="ECO:0008006" key="4">
    <source>
        <dbReference type="Google" id="ProtNLM"/>
    </source>
</evidence>
<gene>
    <name evidence="2" type="ORF">PPSIR1_42024</name>
</gene>
<dbReference type="AlphaFoldDB" id="A6G0Z6"/>
<evidence type="ECO:0000256" key="1">
    <source>
        <dbReference type="SAM" id="MobiDB-lite"/>
    </source>
</evidence>